<keyword evidence="2" id="KW-1003">Cell membrane</keyword>
<dbReference type="SUPFAM" id="SSF53850">
    <property type="entry name" value="Periplasmic binding protein-like II"/>
    <property type="match status" value="1"/>
</dbReference>
<evidence type="ECO:0000256" key="3">
    <source>
        <dbReference type="ARBA" id="ARBA00022692"/>
    </source>
</evidence>
<protein>
    <submittedName>
        <fullName evidence="10">(Mediterranean fruit fly) hypothetical protein</fullName>
    </submittedName>
</protein>
<feature type="compositionally biased region" description="Acidic residues" evidence="8">
    <location>
        <begin position="239"/>
        <end position="259"/>
    </location>
</feature>
<dbReference type="GO" id="GO:0005886">
    <property type="term" value="C:plasma membrane"/>
    <property type="evidence" value="ECO:0007669"/>
    <property type="project" value="UniProtKB-SubCell"/>
</dbReference>
<proteinExistence type="predicted"/>
<evidence type="ECO:0000256" key="9">
    <source>
        <dbReference type="SAM" id="Phobius"/>
    </source>
</evidence>
<reference evidence="10" key="1">
    <citation type="submission" date="2020-11" db="EMBL/GenBank/DDBJ databases">
        <authorList>
            <person name="Whitehead M."/>
        </authorList>
    </citation>
    <scope>NUCLEOTIDE SEQUENCE</scope>
    <source>
        <strain evidence="10">EGII</strain>
    </source>
</reference>
<keyword evidence="11" id="KW-1185">Reference proteome</keyword>
<keyword evidence="5 9" id="KW-0472">Membrane</keyword>
<dbReference type="PANTHER" id="PTHR42643">
    <property type="entry name" value="IONOTROPIC RECEPTOR 20A-RELATED"/>
    <property type="match status" value="1"/>
</dbReference>
<accession>A0A811UXG8</accession>
<evidence type="ECO:0000256" key="1">
    <source>
        <dbReference type="ARBA" id="ARBA00004651"/>
    </source>
</evidence>
<feature type="region of interest" description="Disordered" evidence="8">
    <location>
        <begin position="235"/>
        <end position="259"/>
    </location>
</feature>
<dbReference type="InterPro" id="IPR052192">
    <property type="entry name" value="Insect_Ionotropic_Sensory_Rcpt"/>
</dbReference>
<evidence type="ECO:0000256" key="4">
    <source>
        <dbReference type="ARBA" id="ARBA00022989"/>
    </source>
</evidence>
<keyword evidence="3 9" id="KW-0812">Transmembrane</keyword>
<evidence type="ECO:0000313" key="10">
    <source>
        <dbReference type="EMBL" id="CAD7003879.1"/>
    </source>
</evidence>
<dbReference type="Proteomes" id="UP000606786">
    <property type="component" value="Unassembled WGS sequence"/>
</dbReference>
<keyword evidence="6" id="KW-0675">Receptor</keyword>
<keyword evidence="4 9" id="KW-1133">Transmembrane helix</keyword>
<sequence>MEKPKTIRTLRDLIHSSLAVGVEDIPYNRDYFLRTKDPIAIELYAKKVTSVPTDNDPLSDMAGENVSTLPTVQPTVQLTEAEKAKAYRDILHSHETGAHAKTMRRPIEFAFHVDVATAYKIIADTFNEKEICDLTEIQLFPPQKMVNIVQKGSPLRKIITYGLRRVTETGLMDYQRKVWHSPKPRCVKQIHTDDLRVDLQTFASALLVLIFGYAVSLLALSIEIIQHKLYERYEQEHEEKEEEASEDVDDDENVEQEYE</sequence>
<dbReference type="OrthoDB" id="6424337at2759"/>
<gene>
    <name evidence="10" type="ORF">CCAP1982_LOCUS12309</name>
</gene>
<dbReference type="EMBL" id="CAJHJT010000034">
    <property type="protein sequence ID" value="CAD7003879.1"/>
    <property type="molecule type" value="Genomic_DNA"/>
</dbReference>
<feature type="transmembrane region" description="Helical" evidence="9">
    <location>
        <begin position="202"/>
        <end position="222"/>
    </location>
</feature>
<comment type="caution">
    <text evidence="10">The sequence shown here is derived from an EMBL/GenBank/DDBJ whole genome shotgun (WGS) entry which is preliminary data.</text>
</comment>
<evidence type="ECO:0000256" key="2">
    <source>
        <dbReference type="ARBA" id="ARBA00022475"/>
    </source>
</evidence>
<evidence type="ECO:0000256" key="5">
    <source>
        <dbReference type="ARBA" id="ARBA00023136"/>
    </source>
</evidence>
<evidence type="ECO:0000256" key="6">
    <source>
        <dbReference type="ARBA" id="ARBA00023170"/>
    </source>
</evidence>
<dbReference type="AlphaFoldDB" id="A0A811UXG8"/>
<dbReference type="PANTHER" id="PTHR42643:SF24">
    <property type="entry name" value="IONOTROPIC RECEPTOR 60A"/>
    <property type="match status" value="1"/>
</dbReference>
<keyword evidence="7" id="KW-0325">Glycoprotein</keyword>
<comment type="subcellular location">
    <subcellularLocation>
        <location evidence="1">Cell membrane</location>
        <topology evidence="1">Multi-pass membrane protein</topology>
    </subcellularLocation>
</comment>
<evidence type="ECO:0000256" key="7">
    <source>
        <dbReference type="ARBA" id="ARBA00023180"/>
    </source>
</evidence>
<organism evidence="10 11">
    <name type="scientific">Ceratitis capitata</name>
    <name type="common">Mediterranean fruit fly</name>
    <name type="synonym">Tephritis capitata</name>
    <dbReference type="NCBI Taxonomy" id="7213"/>
    <lineage>
        <taxon>Eukaryota</taxon>
        <taxon>Metazoa</taxon>
        <taxon>Ecdysozoa</taxon>
        <taxon>Arthropoda</taxon>
        <taxon>Hexapoda</taxon>
        <taxon>Insecta</taxon>
        <taxon>Pterygota</taxon>
        <taxon>Neoptera</taxon>
        <taxon>Endopterygota</taxon>
        <taxon>Diptera</taxon>
        <taxon>Brachycera</taxon>
        <taxon>Muscomorpha</taxon>
        <taxon>Tephritoidea</taxon>
        <taxon>Tephritidae</taxon>
        <taxon>Ceratitis</taxon>
        <taxon>Ceratitis</taxon>
    </lineage>
</organism>
<name>A0A811UXG8_CERCA</name>
<evidence type="ECO:0000256" key="8">
    <source>
        <dbReference type="SAM" id="MobiDB-lite"/>
    </source>
</evidence>
<evidence type="ECO:0000313" key="11">
    <source>
        <dbReference type="Proteomes" id="UP000606786"/>
    </source>
</evidence>